<dbReference type="HOGENOM" id="CLU_1477625_0_0_1"/>
<evidence type="ECO:0000313" key="2">
    <source>
        <dbReference type="Proteomes" id="UP000026915"/>
    </source>
</evidence>
<dbReference type="GO" id="GO:0004714">
    <property type="term" value="F:transmembrane receptor protein tyrosine kinase activity"/>
    <property type="evidence" value="ECO:0007669"/>
    <property type="project" value="InterPro"/>
</dbReference>
<sequence length="183" mass="21137">MVFIPRGRRAKRRRFRGASRSWKVQAKRCRFEQFHRYQTVRFEICLVGFKRQTGCSGLGLLRATELGQSQPNKVFDLSLDEYELDLADWVRQCISEGTIYNVIDPYLKGRIAPECFKTFVDVAYCCISEKGDKRPEMGEVELMLEFALEMQEKADSEMVDVDPHGQCMYGEVSFCIPVSDHGL</sequence>
<dbReference type="Proteomes" id="UP000026915">
    <property type="component" value="Chromosome 10"/>
</dbReference>
<protein>
    <submittedName>
        <fullName evidence="1">Uncharacterized protein</fullName>
    </submittedName>
</protein>
<dbReference type="PANTHER" id="PTHR27003:SF378">
    <property type="entry name" value="RECEPTOR-LIKE PROTEIN KINASE FERONIA"/>
    <property type="match status" value="1"/>
</dbReference>
<dbReference type="GO" id="GO:0004672">
    <property type="term" value="F:protein kinase activity"/>
    <property type="evidence" value="ECO:0000318"/>
    <property type="project" value="GO_Central"/>
</dbReference>
<dbReference type="AlphaFoldDB" id="A0A061FKG1"/>
<dbReference type="Gramene" id="EOY17810">
    <property type="protein sequence ID" value="EOY17810"/>
    <property type="gene ID" value="TCM_042527"/>
</dbReference>
<dbReference type="PANTHER" id="PTHR27003">
    <property type="entry name" value="OS07G0166700 PROTEIN"/>
    <property type="match status" value="1"/>
</dbReference>
<name>A0A061FKG1_THECC</name>
<keyword evidence="2" id="KW-1185">Reference proteome</keyword>
<gene>
    <name evidence="1" type="ORF">TCM_042527</name>
</gene>
<organism evidence="1 2">
    <name type="scientific">Theobroma cacao</name>
    <name type="common">Cacao</name>
    <name type="synonym">Cocoa</name>
    <dbReference type="NCBI Taxonomy" id="3641"/>
    <lineage>
        <taxon>Eukaryota</taxon>
        <taxon>Viridiplantae</taxon>
        <taxon>Streptophyta</taxon>
        <taxon>Embryophyta</taxon>
        <taxon>Tracheophyta</taxon>
        <taxon>Spermatophyta</taxon>
        <taxon>Magnoliopsida</taxon>
        <taxon>eudicotyledons</taxon>
        <taxon>Gunneridae</taxon>
        <taxon>Pentapetalae</taxon>
        <taxon>rosids</taxon>
        <taxon>malvids</taxon>
        <taxon>Malvales</taxon>
        <taxon>Malvaceae</taxon>
        <taxon>Byttnerioideae</taxon>
        <taxon>Theobroma</taxon>
    </lineage>
</organism>
<dbReference type="SUPFAM" id="SSF56112">
    <property type="entry name" value="Protein kinase-like (PK-like)"/>
    <property type="match status" value="1"/>
</dbReference>
<reference evidence="1 2" key="1">
    <citation type="journal article" date="2013" name="Genome Biol.">
        <title>The genome sequence of the most widely cultivated cacao type and its use to identify candidate genes regulating pod color.</title>
        <authorList>
            <person name="Motamayor J.C."/>
            <person name="Mockaitis K."/>
            <person name="Schmutz J."/>
            <person name="Haiminen N."/>
            <person name="Iii D.L."/>
            <person name="Cornejo O."/>
            <person name="Findley S.D."/>
            <person name="Zheng P."/>
            <person name="Utro F."/>
            <person name="Royaert S."/>
            <person name="Saski C."/>
            <person name="Jenkins J."/>
            <person name="Podicheti R."/>
            <person name="Zhao M."/>
            <person name="Scheffler B.E."/>
            <person name="Stack J.C."/>
            <person name="Feltus F.A."/>
            <person name="Mustiga G.M."/>
            <person name="Amores F."/>
            <person name="Phillips W."/>
            <person name="Marelli J.P."/>
            <person name="May G.D."/>
            <person name="Shapiro H."/>
            <person name="Ma J."/>
            <person name="Bustamante C.D."/>
            <person name="Schnell R.J."/>
            <person name="Main D."/>
            <person name="Gilbert D."/>
            <person name="Parida L."/>
            <person name="Kuhn D.N."/>
        </authorList>
    </citation>
    <scope>NUCLEOTIDE SEQUENCE [LARGE SCALE GENOMIC DNA]</scope>
    <source>
        <strain evidence="2">cv. Matina 1-6</strain>
    </source>
</reference>
<dbReference type="InterPro" id="IPR045272">
    <property type="entry name" value="ANXUR1/2-like"/>
</dbReference>
<dbReference type="STRING" id="3641.A0A061FKG1"/>
<proteinExistence type="predicted"/>
<dbReference type="eggNOG" id="KOG1187">
    <property type="taxonomic scope" value="Eukaryota"/>
</dbReference>
<accession>A0A061FKG1</accession>
<evidence type="ECO:0000313" key="1">
    <source>
        <dbReference type="EMBL" id="EOY17810.1"/>
    </source>
</evidence>
<dbReference type="InterPro" id="IPR011009">
    <property type="entry name" value="Kinase-like_dom_sf"/>
</dbReference>
<dbReference type="Gene3D" id="1.10.510.10">
    <property type="entry name" value="Transferase(Phosphotransferase) domain 1"/>
    <property type="match status" value="1"/>
</dbReference>
<dbReference type="EMBL" id="CM001888">
    <property type="protein sequence ID" value="EOY17810.1"/>
    <property type="molecule type" value="Genomic_DNA"/>
</dbReference>
<dbReference type="InParanoid" id="A0A061FKG1"/>
<dbReference type="GO" id="GO:0005886">
    <property type="term" value="C:plasma membrane"/>
    <property type="evidence" value="ECO:0000318"/>
    <property type="project" value="GO_Central"/>
</dbReference>